<dbReference type="SUPFAM" id="SSF53649">
    <property type="entry name" value="Alkaline phosphatase-like"/>
    <property type="match status" value="1"/>
</dbReference>
<dbReference type="AlphaFoldDB" id="A0A4Y3QJ39"/>
<dbReference type="OrthoDB" id="1956004at2"/>
<dbReference type="Proteomes" id="UP000319525">
    <property type="component" value="Unassembled WGS sequence"/>
</dbReference>
<name>A0A4Y3QJ39_MICTE</name>
<dbReference type="PANTHER" id="PTHR10151:SF120">
    <property type="entry name" value="BIS(5'-ADENOSYL)-TRIPHOSPHATASE"/>
    <property type="match status" value="1"/>
</dbReference>
<dbReference type="GeneID" id="57143876"/>
<evidence type="ECO:0008006" key="3">
    <source>
        <dbReference type="Google" id="ProtNLM"/>
    </source>
</evidence>
<accession>A0A4Y3QJ39</accession>
<organism evidence="1 2">
    <name type="scientific">Microbacterium testaceum</name>
    <name type="common">Aureobacterium testaceum</name>
    <name type="synonym">Brevibacterium testaceum</name>
    <dbReference type="NCBI Taxonomy" id="2033"/>
    <lineage>
        <taxon>Bacteria</taxon>
        <taxon>Bacillati</taxon>
        <taxon>Actinomycetota</taxon>
        <taxon>Actinomycetes</taxon>
        <taxon>Micrococcales</taxon>
        <taxon>Microbacteriaceae</taxon>
        <taxon>Microbacterium</taxon>
    </lineage>
</organism>
<dbReference type="InterPro" id="IPR002591">
    <property type="entry name" value="Phosphodiest/P_Trfase"/>
</dbReference>
<reference evidence="1 2" key="1">
    <citation type="submission" date="2019-06" db="EMBL/GenBank/DDBJ databases">
        <title>Whole genome shotgun sequence of Microbacterium testaceum NBRC 12675.</title>
        <authorList>
            <person name="Hosoyama A."/>
            <person name="Uohara A."/>
            <person name="Ohji S."/>
            <person name="Ichikawa N."/>
        </authorList>
    </citation>
    <scope>NUCLEOTIDE SEQUENCE [LARGE SCALE GENOMIC DNA]</scope>
    <source>
        <strain evidence="1 2">NBRC 12675</strain>
    </source>
</reference>
<dbReference type="Gene3D" id="3.40.720.10">
    <property type="entry name" value="Alkaline Phosphatase, subunit A"/>
    <property type="match status" value="1"/>
</dbReference>
<gene>
    <name evidence="1" type="ORF">MTE01_11800</name>
</gene>
<dbReference type="RefSeq" id="WP_141376221.1">
    <property type="nucleotide sequence ID" value="NZ_BJML01000002.1"/>
</dbReference>
<evidence type="ECO:0000313" key="2">
    <source>
        <dbReference type="Proteomes" id="UP000319525"/>
    </source>
</evidence>
<sequence>MTAARKLLLIGIDGLRVDDALRSPAPAARLAAFGRAGVVLPMTMEVPTISGPGWSSLLTGMRLAEHGVVDNHFQGHRLRRCRDLLSRAVDARPSCSTFAAADWPPLIDPDGPGPIIAPAPERERAGLHHVVLRDGESRGYDPMDAEIAAAARAHLRETGPDVSFVYLGEVDEAGHRHGGTAPEYTAAIVRVDALLGGILDVVEDRAETHGEDWLVAVTTDHGHVDAGGHGGGSALERRSFLALGRFGGRDSLPAGPVAPHEVRDLLLTDLGLLPA</sequence>
<protein>
    <recommendedName>
        <fullName evidence="3">Phosphodiesterase</fullName>
    </recommendedName>
</protein>
<dbReference type="PANTHER" id="PTHR10151">
    <property type="entry name" value="ECTONUCLEOTIDE PYROPHOSPHATASE/PHOSPHODIESTERASE"/>
    <property type="match status" value="1"/>
</dbReference>
<dbReference type="Pfam" id="PF01663">
    <property type="entry name" value="Phosphodiest"/>
    <property type="match status" value="2"/>
</dbReference>
<proteinExistence type="predicted"/>
<evidence type="ECO:0000313" key="1">
    <source>
        <dbReference type="EMBL" id="GEB45235.1"/>
    </source>
</evidence>
<dbReference type="EMBL" id="BJML01000002">
    <property type="protein sequence ID" value="GEB45235.1"/>
    <property type="molecule type" value="Genomic_DNA"/>
</dbReference>
<dbReference type="InterPro" id="IPR017850">
    <property type="entry name" value="Alkaline_phosphatase_core_sf"/>
</dbReference>
<comment type="caution">
    <text evidence="1">The sequence shown here is derived from an EMBL/GenBank/DDBJ whole genome shotgun (WGS) entry which is preliminary data.</text>
</comment>
<dbReference type="GO" id="GO:0016787">
    <property type="term" value="F:hydrolase activity"/>
    <property type="evidence" value="ECO:0007669"/>
    <property type="project" value="UniProtKB-ARBA"/>
</dbReference>